<accession>A0A1I0Z4A8</accession>
<feature type="transmembrane region" description="Helical" evidence="1">
    <location>
        <begin position="173"/>
        <end position="193"/>
    </location>
</feature>
<evidence type="ECO:0000256" key="1">
    <source>
        <dbReference type="SAM" id="Phobius"/>
    </source>
</evidence>
<keyword evidence="1" id="KW-1133">Transmembrane helix</keyword>
<evidence type="ECO:0000313" key="4">
    <source>
        <dbReference type="Proteomes" id="UP000198838"/>
    </source>
</evidence>
<dbReference type="PANTHER" id="PTHR36834:SF1">
    <property type="entry name" value="INTEGRAL MEMBRANE PROTEIN"/>
    <property type="match status" value="1"/>
</dbReference>
<dbReference type="RefSeq" id="WP_092872886.1">
    <property type="nucleotide sequence ID" value="NZ_FOJY01000012.1"/>
</dbReference>
<feature type="domain" description="VanZ-like" evidence="2">
    <location>
        <begin position="67"/>
        <end position="187"/>
    </location>
</feature>
<feature type="transmembrane region" description="Helical" evidence="1">
    <location>
        <begin position="104"/>
        <end position="129"/>
    </location>
</feature>
<dbReference type="Proteomes" id="UP000198838">
    <property type="component" value="Unassembled WGS sequence"/>
</dbReference>
<name>A0A1I0Z4A8_9FIRM</name>
<dbReference type="InterPro" id="IPR053150">
    <property type="entry name" value="Teicoplanin_resist-assoc"/>
</dbReference>
<dbReference type="EMBL" id="FOJY01000012">
    <property type="protein sequence ID" value="SFB19083.1"/>
    <property type="molecule type" value="Genomic_DNA"/>
</dbReference>
<sequence>MLELISKIFSQKNMNRAFSQFGNMSIKWFFIITFIGLLIMAFVILIRIKVLNKSVEPINILAGACQIIYLAIMLQLTWFCRESGSRIGIKLQPFKDLMGQESDFHWLMIAYAILNVALFVPYGVAISLYSWILEEKVYMKIIWTILIGFLTSLIIEVVQLITETGYFEIEDIICNVFGGVIGVCLFIPFNEIIKKAALKKNKNSE</sequence>
<feature type="transmembrane region" description="Helical" evidence="1">
    <location>
        <begin position="58"/>
        <end position="78"/>
    </location>
</feature>
<keyword evidence="4" id="KW-1185">Reference proteome</keyword>
<reference evidence="3 4" key="1">
    <citation type="submission" date="2016-10" db="EMBL/GenBank/DDBJ databases">
        <authorList>
            <person name="de Groot N.N."/>
        </authorList>
    </citation>
    <scope>NUCLEOTIDE SEQUENCE [LARGE SCALE GENOMIC DNA]</scope>
    <source>
        <strain evidence="3 4">DSM 5522</strain>
    </source>
</reference>
<dbReference type="PANTHER" id="PTHR36834">
    <property type="entry name" value="MEMBRANE PROTEIN-RELATED"/>
    <property type="match status" value="1"/>
</dbReference>
<gene>
    <name evidence="3" type="ORF">SAMN05216249_11250</name>
</gene>
<keyword evidence="1" id="KW-0472">Membrane</keyword>
<organism evidence="3 4">
    <name type="scientific">Acetitomaculum ruminis DSM 5522</name>
    <dbReference type="NCBI Taxonomy" id="1120918"/>
    <lineage>
        <taxon>Bacteria</taxon>
        <taxon>Bacillati</taxon>
        <taxon>Bacillota</taxon>
        <taxon>Clostridia</taxon>
        <taxon>Lachnospirales</taxon>
        <taxon>Lachnospiraceae</taxon>
        <taxon>Acetitomaculum</taxon>
    </lineage>
</organism>
<dbReference type="InterPro" id="IPR006976">
    <property type="entry name" value="VanZ-like"/>
</dbReference>
<keyword evidence="1" id="KW-0812">Transmembrane</keyword>
<dbReference type="STRING" id="1120918.SAMN05216249_11250"/>
<evidence type="ECO:0000313" key="3">
    <source>
        <dbReference type="EMBL" id="SFB19083.1"/>
    </source>
</evidence>
<dbReference type="AlphaFoldDB" id="A0A1I0Z4A8"/>
<feature type="transmembrane region" description="Helical" evidence="1">
    <location>
        <begin position="28"/>
        <end position="46"/>
    </location>
</feature>
<dbReference type="Pfam" id="PF04892">
    <property type="entry name" value="VanZ"/>
    <property type="match status" value="1"/>
</dbReference>
<dbReference type="OrthoDB" id="2004379at2"/>
<proteinExistence type="predicted"/>
<evidence type="ECO:0000259" key="2">
    <source>
        <dbReference type="Pfam" id="PF04892"/>
    </source>
</evidence>
<protein>
    <submittedName>
        <fullName evidence="3">Glycopeptide antibiotics resistance protein</fullName>
    </submittedName>
</protein>
<feature type="transmembrane region" description="Helical" evidence="1">
    <location>
        <begin position="141"/>
        <end position="161"/>
    </location>
</feature>